<feature type="region of interest" description="Disordered" evidence="1">
    <location>
        <begin position="37"/>
        <end position="63"/>
    </location>
</feature>
<feature type="transmembrane region" description="Helical" evidence="2">
    <location>
        <begin position="111"/>
        <end position="135"/>
    </location>
</feature>
<gene>
    <name evidence="3" type="ORF">MHY01S_10120</name>
</gene>
<proteinExistence type="predicted"/>
<dbReference type="Proteomes" id="UP000321197">
    <property type="component" value="Unassembled WGS sequence"/>
</dbReference>
<feature type="transmembrane region" description="Helical" evidence="2">
    <location>
        <begin position="12"/>
        <end position="31"/>
    </location>
</feature>
<name>A0A511R1G0_9DEIN</name>
<dbReference type="AlphaFoldDB" id="A0A511R1G0"/>
<evidence type="ECO:0000256" key="2">
    <source>
        <dbReference type="SAM" id="Phobius"/>
    </source>
</evidence>
<evidence type="ECO:0000313" key="3">
    <source>
        <dbReference type="EMBL" id="GEM82846.1"/>
    </source>
</evidence>
<comment type="caution">
    <text evidence="3">The sequence shown here is derived from an EMBL/GenBank/DDBJ whole genome shotgun (WGS) entry which is preliminary data.</text>
</comment>
<reference evidence="3 4" key="1">
    <citation type="submission" date="2019-07" db="EMBL/GenBank/DDBJ databases">
        <title>Whole genome shotgun sequence of Meiothermus hypogaeus NBRC 106114.</title>
        <authorList>
            <person name="Hosoyama A."/>
            <person name="Uohara A."/>
            <person name="Ohji S."/>
            <person name="Ichikawa N."/>
        </authorList>
    </citation>
    <scope>NUCLEOTIDE SEQUENCE [LARGE SCALE GENOMIC DNA]</scope>
    <source>
        <strain evidence="3 4">NBRC 106114</strain>
    </source>
</reference>
<keyword evidence="2" id="KW-1133">Transmembrane helix</keyword>
<accession>A0A511R1G0</accession>
<keyword evidence="2" id="KW-0812">Transmembrane</keyword>
<dbReference type="EMBL" id="BJXL01000023">
    <property type="protein sequence ID" value="GEM82846.1"/>
    <property type="molecule type" value="Genomic_DNA"/>
</dbReference>
<organism evidence="3 4">
    <name type="scientific">Meiothermus hypogaeus NBRC 106114</name>
    <dbReference type="NCBI Taxonomy" id="1227553"/>
    <lineage>
        <taxon>Bacteria</taxon>
        <taxon>Thermotogati</taxon>
        <taxon>Deinococcota</taxon>
        <taxon>Deinococci</taxon>
        <taxon>Thermales</taxon>
        <taxon>Thermaceae</taxon>
        <taxon>Meiothermus</taxon>
    </lineage>
</organism>
<feature type="compositionally biased region" description="Basic and acidic residues" evidence="1">
    <location>
        <begin position="49"/>
        <end position="60"/>
    </location>
</feature>
<keyword evidence="2" id="KW-0472">Membrane</keyword>
<dbReference type="OrthoDB" id="5512307at2"/>
<feature type="transmembrane region" description="Helical" evidence="2">
    <location>
        <begin position="81"/>
        <end position="99"/>
    </location>
</feature>
<sequence>MSYLLEWHNFIFALPLAVGLLLSVGVVFSGLGTSGETAGTPGVQGTSEDGSHETGEDTHPGEPSALRAVGGWFGFGKGASLTLLLPILLATWGLVGLLVNTALDAWLPPAVFFPIAVALGLLAAGLAGNGVASVVQGLARQQHPNVRQQDLVGCGGRAAFRIDASGGVANVRDKTGNIHRVVCKTLPGEPALETGSEILVVDFDPEKGIYYVQAHPFPEEVPARR</sequence>
<protein>
    <recommendedName>
        <fullName evidence="5">DUF1449 domain-containing protein</fullName>
    </recommendedName>
</protein>
<evidence type="ECO:0008006" key="5">
    <source>
        <dbReference type="Google" id="ProtNLM"/>
    </source>
</evidence>
<dbReference type="RefSeq" id="WP_119341998.1">
    <property type="nucleotide sequence ID" value="NZ_BJXL01000023.1"/>
</dbReference>
<evidence type="ECO:0000313" key="4">
    <source>
        <dbReference type="Proteomes" id="UP000321197"/>
    </source>
</evidence>
<evidence type="ECO:0000256" key="1">
    <source>
        <dbReference type="SAM" id="MobiDB-lite"/>
    </source>
</evidence>